<dbReference type="Proteomes" id="UP000190166">
    <property type="component" value="Unassembled WGS sequence"/>
</dbReference>
<reference evidence="1 2" key="1">
    <citation type="submission" date="2017-02" db="EMBL/GenBank/DDBJ databases">
        <authorList>
            <person name="Peterson S.W."/>
        </authorList>
    </citation>
    <scope>NUCLEOTIDE SEQUENCE [LARGE SCALE GENOMIC DNA]</scope>
    <source>
        <strain evidence="1 2">DSM 18108</strain>
    </source>
</reference>
<keyword evidence="2" id="KW-1185">Reference proteome</keyword>
<sequence length="272" mass="31714">MRIFGRSGMSKYLSTAHIIYIKTFKPQPLTQDPLNHGPVTRKEIQNKIDQYGCYIVLVEPNDYLPGYAYTIGLHQKFKHPEIICFGLSTALLGDLLNNACASITSDNKLNAGVLYDEFIKNYPIQFLNVNKSYYSDYMAICNIFYRTDDYPALQIVWPDKQSLFPWESGFNPDWKFKQPLLDRNTDFRFYEERNVAIFTTSQVLEGKPILYVYHNNDGAWQFHSEKEPDLKDSKLISLEKITKIDPSVNELYHLPLGKSARRESINDPWDWE</sequence>
<accession>A0A1T5P3G8</accession>
<proteinExistence type="predicted"/>
<name>A0A1T5P3G8_9BACT</name>
<protein>
    <recommendedName>
        <fullName evidence="3">DUF4262 domain-containing protein</fullName>
    </recommendedName>
</protein>
<evidence type="ECO:0000313" key="2">
    <source>
        <dbReference type="Proteomes" id="UP000190166"/>
    </source>
</evidence>
<dbReference type="AlphaFoldDB" id="A0A1T5P3G8"/>
<dbReference type="Pfam" id="PF14081">
    <property type="entry name" value="DUF4262"/>
    <property type="match status" value="1"/>
</dbReference>
<dbReference type="InterPro" id="IPR025358">
    <property type="entry name" value="DUF4262"/>
</dbReference>
<gene>
    <name evidence="1" type="ORF">SAMN05660461_3695</name>
</gene>
<evidence type="ECO:0000313" key="1">
    <source>
        <dbReference type="EMBL" id="SKD07093.1"/>
    </source>
</evidence>
<evidence type="ECO:0008006" key="3">
    <source>
        <dbReference type="Google" id="ProtNLM"/>
    </source>
</evidence>
<organism evidence="1 2">
    <name type="scientific">Chitinophaga ginsengisegetis</name>
    <dbReference type="NCBI Taxonomy" id="393003"/>
    <lineage>
        <taxon>Bacteria</taxon>
        <taxon>Pseudomonadati</taxon>
        <taxon>Bacteroidota</taxon>
        <taxon>Chitinophagia</taxon>
        <taxon>Chitinophagales</taxon>
        <taxon>Chitinophagaceae</taxon>
        <taxon>Chitinophaga</taxon>
    </lineage>
</organism>
<dbReference type="EMBL" id="FUZZ01000002">
    <property type="protein sequence ID" value="SKD07093.1"/>
    <property type="molecule type" value="Genomic_DNA"/>
</dbReference>
<dbReference type="STRING" id="393003.SAMN05660461_3695"/>